<organism evidence="2 3">
    <name type="scientific">Nocardia aurea</name>
    <dbReference type="NCBI Taxonomy" id="2144174"/>
    <lineage>
        <taxon>Bacteria</taxon>
        <taxon>Bacillati</taxon>
        <taxon>Actinomycetota</taxon>
        <taxon>Actinomycetes</taxon>
        <taxon>Mycobacteriales</taxon>
        <taxon>Nocardiaceae</taxon>
        <taxon>Nocardia</taxon>
    </lineage>
</organism>
<proteinExistence type="predicted"/>
<dbReference type="Proteomes" id="UP001551695">
    <property type="component" value="Unassembled WGS sequence"/>
</dbReference>
<dbReference type="RefSeq" id="WP_357785275.1">
    <property type="nucleotide sequence ID" value="NZ_JBFAKC010000007.1"/>
</dbReference>
<sequence length="442" mass="46593">MENGDDKEATAPSTAVQHWTVGLTCVAIVATGYLVAGLLHEREPELTTAPITPTTSEPPPEPAEYSYVTPPVTFPAQIPGCDVVEPPQPGQGFSMVTLEEPGYDNPSYPWFSGPKAVSMTQALRAALPAGVEIAFAPVDRSLVFQPILDDPTEDKRFGGWTDARATLLRGDRSGSLSVNVRESTMPIPPCVAGDLDERRRLPDGTIVDTHDTWSETNGIRALWHSATAYLPDGSVAHAYATDDAADGSGQTGTVPLTIDDLVALVTVPGIRVTAPVPPGTPNPPESCDIWAESSPAIDQPQARRWDAVLAQIPLDGLTLDPPLGALLPASSGGACQAVRVTTPGRQSRLSVAITTGQPLPQELSSDDGATSRRLPDGTVVETRESRSTVMEPSPSTQTTRTVTVTRPSGTRIQVTSGDGPAEPLPFELLEAIASIPGLEVSR</sequence>
<name>A0ABV3FW15_9NOCA</name>
<feature type="compositionally biased region" description="Low complexity" evidence="1">
    <location>
        <begin position="392"/>
        <end position="411"/>
    </location>
</feature>
<evidence type="ECO:0000256" key="1">
    <source>
        <dbReference type="SAM" id="MobiDB-lite"/>
    </source>
</evidence>
<evidence type="ECO:0000313" key="2">
    <source>
        <dbReference type="EMBL" id="MEV0709619.1"/>
    </source>
</evidence>
<protein>
    <submittedName>
        <fullName evidence="2">Uncharacterized protein</fullName>
    </submittedName>
</protein>
<gene>
    <name evidence="2" type="ORF">AB0I48_18815</name>
</gene>
<comment type="caution">
    <text evidence="2">The sequence shown here is derived from an EMBL/GenBank/DDBJ whole genome shotgun (WGS) entry which is preliminary data.</text>
</comment>
<reference evidence="2 3" key="1">
    <citation type="submission" date="2024-06" db="EMBL/GenBank/DDBJ databases">
        <title>The Natural Products Discovery Center: Release of the First 8490 Sequenced Strains for Exploring Actinobacteria Biosynthetic Diversity.</title>
        <authorList>
            <person name="Kalkreuter E."/>
            <person name="Kautsar S.A."/>
            <person name="Yang D."/>
            <person name="Bader C.D."/>
            <person name="Teijaro C.N."/>
            <person name="Fluegel L."/>
            <person name="Davis C.M."/>
            <person name="Simpson J.R."/>
            <person name="Lauterbach L."/>
            <person name="Steele A.D."/>
            <person name="Gui C."/>
            <person name="Meng S."/>
            <person name="Li G."/>
            <person name="Viehrig K."/>
            <person name="Ye F."/>
            <person name="Su P."/>
            <person name="Kiefer A.F."/>
            <person name="Nichols A."/>
            <person name="Cepeda A.J."/>
            <person name="Yan W."/>
            <person name="Fan B."/>
            <person name="Jiang Y."/>
            <person name="Adhikari A."/>
            <person name="Zheng C.-J."/>
            <person name="Schuster L."/>
            <person name="Cowan T.M."/>
            <person name="Smanski M.J."/>
            <person name="Chevrette M.G."/>
            <person name="De Carvalho L.P.S."/>
            <person name="Shen B."/>
        </authorList>
    </citation>
    <scope>NUCLEOTIDE SEQUENCE [LARGE SCALE GENOMIC DNA]</scope>
    <source>
        <strain evidence="2 3">NPDC050403</strain>
    </source>
</reference>
<feature type="compositionally biased region" description="Basic and acidic residues" evidence="1">
    <location>
        <begin position="369"/>
        <end position="386"/>
    </location>
</feature>
<accession>A0ABV3FW15</accession>
<keyword evidence="3" id="KW-1185">Reference proteome</keyword>
<dbReference type="EMBL" id="JBFAKC010000007">
    <property type="protein sequence ID" value="MEV0709619.1"/>
    <property type="molecule type" value="Genomic_DNA"/>
</dbReference>
<evidence type="ECO:0000313" key="3">
    <source>
        <dbReference type="Proteomes" id="UP001551695"/>
    </source>
</evidence>
<feature type="region of interest" description="Disordered" evidence="1">
    <location>
        <begin position="355"/>
        <end position="422"/>
    </location>
</feature>